<evidence type="ECO:0000313" key="4">
    <source>
        <dbReference type="EMBL" id="KGA20277.1"/>
    </source>
</evidence>
<sequence length="301" mass="33014">MTLMLLDSGSLWYRAYYGMPDTLTAADGTPVNAIRGFLDMSARLITNYNPNRLVVCLDGDWRPSWRVELFPGYKANRLEDEESEEEAEPDTLTPQIPILLDLLDEFGIAMVGVDDFEADDVMATYAHTHPGPTRIVTGDRDLFQLVDDARDIKVAYLAKGISAHDLVDLAYISQKYSIPGDRYALFATFRGDASDGLPGVKGIGEKGAALIASHFATIDDAINAARDCDQRLPAALARKIVAGEEYLSIAPTVVNCARNVPLPQIEIAMPAAPSDLSRIYELKEEYSLGASVDRLISALKW</sequence>
<dbReference type="EMBL" id="JNSK01000004">
    <property type="protein sequence ID" value="KGA20277.1"/>
    <property type="molecule type" value="Genomic_DNA"/>
</dbReference>
<dbReference type="Gene3D" id="1.10.150.20">
    <property type="entry name" value="5' to 3' exonuclease, C-terminal subdomain"/>
    <property type="match status" value="1"/>
</dbReference>
<keyword evidence="1" id="KW-0540">Nuclease</keyword>
<dbReference type="GO" id="GO:0008409">
    <property type="term" value="F:5'-3' exonuclease activity"/>
    <property type="evidence" value="ECO:0007669"/>
    <property type="project" value="InterPro"/>
</dbReference>
<dbReference type="Pfam" id="PF02739">
    <property type="entry name" value="5_3_exonuc_N"/>
    <property type="match status" value="1"/>
</dbReference>
<evidence type="ECO:0000256" key="1">
    <source>
        <dbReference type="ARBA" id="ARBA00022722"/>
    </source>
</evidence>
<dbReference type="SUPFAM" id="SSF88723">
    <property type="entry name" value="PIN domain-like"/>
    <property type="match status" value="1"/>
</dbReference>
<dbReference type="InterPro" id="IPR029060">
    <property type="entry name" value="PIN-like_dom_sf"/>
</dbReference>
<keyword evidence="2" id="KW-0378">Hydrolase</keyword>
<name>A0A094QA43_9ZZZZ</name>
<evidence type="ECO:0000259" key="3">
    <source>
        <dbReference type="SMART" id="SM00475"/>
    </source>
</evidence>
<comment type="caution">
    <text evidence="4">The sequence shown here is derived from an EMBL/GenBank/DDBJ whole genome shotgun (WGS) entry which is preliminary data.</text>
</comment>
<dbReference type="Pfam" id="PF01367">
    <property type="entry name" value="5_3_exonuc"/>
    <property type="match status" value="1"/>
</dbReference>
<proteinExistence type="predicted"/>
<dbReference type="CDD" id="cd09859">
    <property type="entry name" value="PIN_53EXO"/>
    <property type="match status" value="1"/>
</dbReference>
<dbReference type="InterPro" id="IPR036279">
    <property type="entry name" value="5-3_exonuclease_C_sf"/>
</dbReference>
<dbReference type="InterPro" id="IPR002421">
    <property type="entry name" value="5-3_exonuclease"/>
</dbReference>
<dbReference type="InterPro" id="IPR038969">
    <property type="entry name" value="FEN"/>
</dbReference>
<dbReference type="SUPFAM" id="SSF47807">
    <property type="entry name" value="5' to 3' exonuclease, C-terminal subdomain"/>
    <property type="match status" value="1"/>
</dbReference>
<dbReference type="AlphaFoldDB" id="A0A094QA43"/>
<dbReference type="GO" id="GO:0017108">
    <property type="term" value="F:5'-flap endonuclease activity"/>
    <property type="evidence" value="ECO:0007669"/>
    <property type="project" value="InterPro"/>
</dbReference>
<evidence type="ECO:0000256" key="2">
    <source>
        <dbReference type="ARBA" id="ARBA00022801"/>
    </source>
</evidence>
<dbReference type="SMART" id="SM00475">
    <property type="entry name" value="53EXOc"/>
    <property type="match status" value="1"/>
</dbReference>
<dbReference type="Gene3D" id="3.40.50.1010">
    <property type="entry name" value="5'-nuclease"/>
    <property type="match status" value="1"/>
</dbReference>
<dbReference type="GO" id="GO:0033567">
    <property type="term" value="P:DNA replication, Okazaki fragment processing"/>
    <property type="evidence" value="ECO:0007669"/>
    <property type="project" value="InterPro"/>
</dbReference>
<protein>
    <recommendedName>
        <fullName evidence="3">5'-3' exonuclease domain-containing protein</fullName>
    </recommendedName>
</protein>
<accession>A0A094QA43</accession>
<dbReference type="PANTHER" id="PTHR42646:SF2">
    <property type="entry name" value="5'-3' EXONUCLEASE FAMILY PROTEIN"/>
    <property type="match status" value="1"/>
</dbReference>
<organism evidence="4">
    <name type="scientific">freshwater metagenome</name>
    <dbReference type="NCBI Taxonomy" id="449393"/>
    <lineage>
        <taxon>unclassified sequences</taxon>
        <taxon>metagenomes</taxon>
        <taxon>ecological metagenomes</taxon>
    </lineage>
</organism>
<reference evidence="4" key="1">
    <citation type="submission" date="2014-05" db="EMBL/GenBank/DDBJ databases">
        <title>Key roles for freshwater Actinobacteria revealed by deep metagenomic sequencing.</title>
        <authorList>
            <person name="Ghai R."/>
            <person name="Mizuno C.M."/>
            <person name="Picazo A."/>
            <person name="Camacho A."/>
            <person name="Rodriguez-Valera F."/>
        </authorList>
    </citation>
    <scope>NUCLEOTIDE SEQUENCE</scope>
</reference>
<dbReference type="PANTHER" id="PTHR42646">
    <property type="entry name" value="FLAP ENDONUCLEASE XNI"/>
    <property type="match status" value="1"/>
</dbReference>
<dbReference type="GO" id="GO:0003677">
    <property type="term" value="F:DNA binding"/>
    <property type="evidence" value="ECO:0007669"/>
    <property type="project" value="InterPro"/>
</dbReference>
<feature type="domain" description="5'-3' exonuclease" evidence="3">
    <location>
        <begin position="1"/>
        <end position="268"/>
    </location>
</feature>
<gene>
    <name evidence="4" type="ORF">GM50_2255</name>
</gene>
<dbReference type="InterPro" id="IPR020045">
    <property type="entry name" value="DNA_polI_H3TH"/>
</dbReference>
<dbReference type="InterPro" id="IPR020046">
    <property type="entry name" value="5-3_exonucl_a-hlix_arch_N"/>
</dbReference>